<keyword evidence="1" id="KW-0812">Transmembrane</keyword>
<keyword evidence="1" id="KW-0472">Membrane</keyword>
<evidence type="ECO:0000313" key="3">
    <source>
        <dbReference type="EMBL" id="KAK2029638.1"/>
    </source>
</evidence>
<sequence length="245" mass="26214">MALIVTSTILSSILLSGCTAENLNEICLVSLSYSSDSTKTALDPIVAVNGYSPTASTGTSFEVRVGYFGMCLMSSDQWICSKDSRALESFANRSQTGVVYDPYKLITSAEKFKDEVIFKGLHFISIIFGFCAFIVMAAFPGWHKEEDSEGSDQHVKLFPSKAAVKIALAFSFASAVISLFATFWQHLSSSAAIAMSSAFTQGAVTGHVGVAAMALGWVSVFLLMTTFIGILAMFLSISVLLRAIG</sequence>
<accession>A0AAD9M5V7</accession>
<keyword evidence="2" id="KW-0732">Signal</keyword>
<proteinExistence type="predicted"/>
<name>A0AAD9M5V7_9PEZI</name>
<feature type="chain" id="PRO_5042267763" evidence="2">
    <location>
        <begin position="21"/>
        <end position="245"/>
    </location>
</feature>
<dbReference type="GO" id="GO:0000747">
    <property type="term" value="P:conjugation with cellular fusion"/>
    <property type="evidence" value="ECO:0007669"/>
    <property type="project" value="TreeGrafter"/>
</dbReference>
<evidence type="ECO:0000313" key="4">
    <source>
        <dbReference type="Proteomes" id="UP001232148"/>
    </source>
</evidence>
<feature type="transmembrane region" description="Helical" evidence="1">
    <location>
        <begin position="162"/>
        <end position="184"/>
    </location>
</feature>
<feature type="transmembrane region" description="Helical" evidence="1">
    <location>
        <begin position="121"/>
        <end position="142"/>
    </location>
</feature>
<dbReference type="EMBL" id="MU842861">
    <property type="protein sequence ID" value="KAK2029638.1"/>
    <property type="molecule type" value="Genomic_DNA"/>
</dbReference>
<dbReference type="InterPro" id="IPR033481">
    <property type="entry name" value="Dni1/Fig1"/>
</dbReference>
<dbReference type="PANTHER" id="PTHR28092:SF1">
    <property type="entry name" value="FACTOR-INDUCED GENE 1 PROTEIN"/>
    <property type="match status" value="1"/>
</dbReference>
<dbReference type="GO" id="GO:0016020">
    <property type="term" value="C:membrane"/>
    <property type="evidence" value="ECO:0007669"/>
    <property type="project" value="InterPro"/>
</dbReference>
<evidence type="ECO:0000256" key="2">
    <source>
        <dbReference type="SAM" id="SignalP"/>
    </source>
</evidence>
<dbReference type="PANTHER" id="PTHR28092">
    <property type="entry name" value="FACTOR-INDUCED GENE 1 PROTEIN"/>
    <property type="match status" value="1"/>
</dbReference>
<reference evidence="3" key="1">
    <citation type="submission" date="2021-06" db="EMBL/GenBank/DDBJ databases">
        <title>Comparative genomics, transcriptomics and evolutionary studies reveal genomic signatures of adaptation to plant cell wall in hemibiotrophic fungi.</title>
        <authorList>
            <consortium name="DOE Joint Genome Institute"/>
            <person name="Baroncelli R."/>
            <person name="Diaz J.F."/>
            <person name="Benocci T."/>
            <person name="Peng M."/>
            <person name="Battaglia E."/>
            <person name="Haridas S."/>
            <person name="Andreopoulos W."/>
            <person name="Labutti K."/>
            <person name="Pangilinan J."/>
            <person name="Floch G.L."/>
            <person name="Makela M.R."/>
            <person name="Henrissat B."/>
            <person name="Grigoriev I.V."/>
            <person name="Crouch J.A."/>
            <person name="De Vries R.P."/>
            <person name="Sukno S.A."/>
            <person name="Thon M.R."/>
        </authorList>
    </citation>
    <scope>NUCLEOTIDE SEQUENCE</scope>
    <source>
        <strain evidence="3">MAFF235873</strain>
    </source>
</reference>
<comment type="caution">
    <text evidence="3">The sequence shown here is derived from an EMBL/GenBank/DDBJ whole genome shotgun (WGS) entry which is preliminary data.</text>
</comment>
<organism evidence="3 4">
    <name type="scientific">Colletotrichum zoysiae</name>
    <dbReference type="NCBI Taxonomy" id="1216348"/>
    <lineage>
        <taxon>Eukaryota</taxon>
        <taxon>Fungi</taxon>
        <taxon>Dikarya</taxon>
        <taxon>Ascomycota</taxon>
        <taxon>Pezizomycotina</taxon>
        <taxon>Sordariomycetes</taxon>
        <taxon>Hypocreomycetidae</taxon>
        <taxon>Glomerellales</taxon>
        <taxon>Glomerellaceae</taxon>
        <taxon>Colletotrichum</taxon>
        <taxon>Colletotrichum graminicola species complex</taxon>
    </lineage>
</organism>
<dbReference type="AlphaFoldDB" id="A0AAD9M5V7"/>
<protein>
    <submittedName>
        <fullName evidence="3">Uncharacterized protein</fullName>
    </submittedName>
</protein>
<keyword evidence="4" id="KW-1185">Reference proteome</keyword>
<evidence type="ECO:0000256" key="1">
    <source>
        <dbReference type="SAM" id="Phobius"/>
    </source>
</evidence>
<dbReference type="Pfam" id="PF12351">
    <property type="entry name" value="Fig1"/>
    <property type="match status" value="1"/>
</dbReference>
<keyword evidence="1" id="KW-1133">Transmembrane helix</keyword>
<feature type="transmembrane region" description="Helical" evidence="1">
    <location>
        <begin position="214"/>
        <end position="241"/>
    </location>
</feature>
<feature type="signal peptide" evidence="2">
    <location>
        <begin position="1"/>
        <end position="20"/>
    </location>
</feature>
<dbReference type="GO" id="GO:0043332">
    <property type="term" value="C:mating projection tip"/>
    <property type="evidence" value="ECO:0007669"/>
    <property type="project" value="TreeGrafter"/>
</dbReference>
<dbReference type="Proteomes" id="UP001232148">
    <property type="component" value="Unassembled WGS sequence"/>
</dbReference>
<gene>
    <name evidence="3" type="ORF">LX32DRAFT_638898</name>
</gene>